<proteinExistence type="inferred from homology"/>
<comment type="similarity">
    <text evidence="1">Belongs to the peptidase S51 family.</text>
</comment>
<dbReference type="STRING" id="361279.SAMN05421663_104191"/>
<sequence length="222" mass="25152">MGTLFLSGGGNEKQTIILDRMFVNEIDKEKPLLYIPIAMDEADYNDCFNWIRRVFIPLGIENIVLWSSVNNKCMEDLNDFSAIYIGGGNTFMLLKKMKDSKFYRLLRRYINNGGIVYGGSAGAIIFGENIMTCAHLDRNTANVSDFQGMAMIGKYSVWCHFRKNDEILINKFMEDFDSPVIALPEETAIFIKDRETKVVGTEPAYIFTNNGLEIISTGSFTL</sequence>
<keyword evidence="2" id="KW-0645">Protease</keyword>
<accession>A0A1G6PPZ6</accession>
<reference evidence="6" key="1">
    <citation type="submission" date="2016-10" db="EMBL/GenBank/DDBJ databases">
        <authorList>
            <person name="Varghese N."/>
            <person name="Submissions S."/>
        </authorList>
    </citation>
    <scope>NUCLEOTIDE SEQUENCE [LARGE SCALE GENOMIC DNA]</scope>
    <source>
        <strain evidence="6">DSM 21620</strain>
    </source>
</reference>
<gene>
    <name evidence="5" type="ORF">SAMN05421663_104191</name>
</gene>
<keyword evidence="6" id="KW-1185">Reference proteome</keyword>
<evidence type="ECO:0000256" key="2">
    <source>
        <dbReference type="ARBA" id="ARBA00022670"/>
    </source>
</evidence>
<dbReference type="AlphaFoldDB" id="A0A1G6PPZ6"/>
<dbReference type="Proteomes" id="UP000198666">
    <property type="component" value="Unassembled WGS sequence"/>
</dbReference>
<dbReference type="SUPFAM" id="SSF52317">
    <property type="entry name" value="Class I glutamine amidotransferase-like"/>
    <property type="match status" value="1"/>
</dbReference>
<dbReference type="RefSeq" id="WP_093726985.1">
    <property type="nucleotide sequence ID" value="NZ_FMZB01000004.1"/>
</dbReference>
<evidence type="ECO:0000256" key="1">
    <source>
        <dbReference type="ARBA" id="ARBA00006534"/>
    </source>
</evidence>
<evidence type="ECO:0000313" key="6">
    <source>
        <dbReference type="Proteomes" id="UP000198666"/>
    </source>
</evidence>
<dbReference type="Pfam" id="PF03575">
    <property type="entry name" value="Peptidase_S51"/>
    <property type="match status" value="1"/>
</dbReference>
<dbReference type="GO" id="GO:0008236">
    <property type="term" value="F:serine-type peptidase activity"/>
    <property type="evidence" value="ECO:0007669"/>
    <property type="project" value="UniProtKB-KW"/>
</dbReference>
<dbReference type="InterPro" id="IPR005320">
    <property type="entry name" value="Peptidase_S51"/>
</dbReference>
<dbReference type="Gene3D" id="3.40.50.880">
    <property type="match status" value="1"/>
</dbReference>
<dbReference type="EMBL" id="FMZB01000004">
    <property type="protein sequence ID" value="SDC81445.1"/>
    <property type="molecule type" value="Genomic_DNA"/>
</dbReference>
<evidence type="ECO:0000256" key="4">
    <source>
        <dbReference type="ARBA" id="ARBA00022825"/>
    </source>
</evidence>
<dbReference type="OrthoDB" id="9778515at2"/>
<protein>
    <submittedName>
        <fullName evidence="5">Dipeptidase E</fullName>
    </submittedName>
</protein>
<dbReference type="PANTHER" id="PTHR20842:SF0">
    <property type="entry name" value="ALPHA-ASPARTYL DIPEPTIDASE"/>
    <property type="match status" value="1"/>
</dbReference>
<dbReference type="InterPro" id="IPR029062">
    <property type="entry name" value="Class_I_gatase-like"/>
</dbReference>
<dbReference type="GO" id="GO:0006508">
    <property type="term" value="P:proteolysis"/>
    <property type="evidence" value="ECO:0007669"/>
    <property type="project" value="UniProtKB-KW"/>
</dbReference>
<organism evidence="5 6">
    <name type="scientific">Terribacillus halophilus</name>
    <dbReference type="NCBI Taxonomy" id="361279"/>
    <lineage>
        <taxon>Bacteria</taxon>
        <taxon>Bacillati</taxon>
        <taxon>Bacillota</taxon>
        <taxon>Bacilli</taxon>
        <taxon>Bacillales</taxon>
        <taxon>Bacillaceae</taxon>
        <taxon>Terribacillus</taxon>
    </lineage>
</organism>
<keyword evidence="3" id="KW-0378">Hydrolase</keyword>
<evidence type="ECO:0000313" key="5">
    <source>
        <dbReference type="EMBL" id="SDC81445.1"/>
    </source>
</evidence>
<dbReference type="PANTHER" id="PTHR20842">
    <property type="entry name" value="PROTEASE S51 ALPHA-ASPARTYL DIPEPTIDASE"/>
    <property type="match status" value="1"/>
</dbReference>
<keyword evidence="4" id="KW-0720">Serine protease</keyword>
<name>A0A1G6PPZ6_9BACI</name>
<evidence type="ECO:0000256" key="3">
    <source>
        <dbReference type="ARBA" id="ARBA00022801"/>
    </source>
</evidence>